<dbReference type="Proteomes" id="UP000327013">
    <property type="component" value="Unassembled WGS sequence"/>
</dbReference>
<feature type="compositionally biased region" description="Gly residues" evidence="8">
    <location>
        <begin position="37"/>
        <end position="50"/>
    </location>
</feature>
<dbReference type="InterPro" id="IPR007219">
    <property type="entry name" value="XnlR_reg_dom"/>
</dbReference>
<dbReference type="Gene3D" id="4.10.240.10">
    <property type="entry name" value="Zn(2)-C6 fungal-type DNA-binding domain"/>
    <property type="match status" value="1"/>
</dbReference>
<dbReference type="SMART" id="SM00906">
    <property type="entry name" value="Fungal_trans"/>
    <property type="match status" value="1"/>
</dbReference>
<dbReference type="Pfam" id="PF04082">
    <property type="entry name" value="Fungal_trans"/>
    <property type="match status" value="1"/>
</dbReference>
<evidence type="ECO:0000256" key="4">
    <source>
        <dbReference type="ARBA" id="ARBA00023015"/>
    </source>
</evidence>
<evidence type="ECO:0000256" key="6">
    <source>
        <dbReference type="ARBA" id="ARBA00023163"/>
    </source>
</evidence>
<dbReference type="SMART" id="SM00066">
    <property type="entry name" value="GAL4"/>
    <property type="match status" value="1"/>
</dbReference>
<evidence type="ECO:0000313" key="10">
    <source>
        <dbReference type="EMBL" id="KAB8337010.1"/>
    </source>
</evidence>
<keyword evidence="4" id="KW-0805">Transcription regulation</keyword>
<keyword evidence="7" id="KW-0539">Nucleus</keyword>
<evidence type="ECO:0000256" key="3">
    <source>
        <dbReference type="ARBA" id="ARBA00022833"/>
    </source>
</evidence>
<dbReference type="EMBL" id="VIBQ01000009">
    <property type="protein sequence ID" value="KAB8337010.1"/>
    <property type="molecule type" value="Genomic_DNA"/>
</dbReference>
<evidence type="ECO:0000259" key="9">
    <source>
        <dbReference type="PROSITE" id="PS50048"/>
    </source>
</evidence>
<dbReference type="OrthoDB" id="2162761at2759"/>
<gene>
    <name evidence="10" type="ORF">FH972_021314</name>
</gene>
<keyword evidence="3" id="KW-0862">Zinc</keyword>
<dbReference type="InterPro" id="IPR036864">
    <property type="entry name" value="Zn2-C6_fun-type_DNA-bd_sf"/>
</dbReference>
<comment type="caution">
    <text evidence="10">The sequence shown here is derived from an EMBL/GenBank/DDBJ whole genome shotgun (WGS) entry which is preliminary data.</text>
</comment>
<dbReference type="InterPro" id="IPR001138">
    <property type="entry name" value="Zn2Cys6_DnaBD"/>
</dbReference>
<dbReference type="CDD" id="cd12148">
    <property type="entry name" value="fungal_TF_MHR"/>
    <property type="match status" value="1"/>
</dbReference>
<evidence type="ECO:0000256" key="8">
    <source>
        <dbReference type="SAM" id="MobiDB-lite"/>
    </source>
</evidence>
<feature type="region of interest" description="Disordered" evidence="8">
    <location>
        <begin position="20"/>
        <end position="55"/>
    </location>
</feature>
<dbReference type="PROSITE" id="PS00463">
    <property type="entry name" value="ZN2_CY6_FUNGAL_1"/>
    <property type="match status" value="1"/>
</dbReference>
<dbReference type="PANTHER" id="PTHR31313:SF81">
    <property type="entry name" value="TY1 ENHANCER ACTIVATOR"/>
    <property type="match status" value="1"/>
</dbReference>
<dbReference type="AlphaFoldDB" id="A0A5N6KPL1"/>
<dbReference type="PROSITE" id="PS50048">
    <property type="entry name" value="ZN2_CY6_FUNGAL_2"/>
    <property type="match status" value="1"/>
</dbReference>
<comment type="subcellular location">
    <subcellularLocation>
        <location evidence="1">Nucleus</location>
    </subcellularLocation>
</comment>
<protein>
    <recommendedName>
        <fullName evidence="9">Zn(2)-C6 fungal-type domain-containing protein</fullName>
    </recommendedName>
</protein>
<sequence>MTGARPLLPANLHDLAAQQQYNHPHGGDPDQASSSLGAGGGGGGKGGPGGKPTYAKRGKITIVACVPCRRRKTKCDGKRPSCGQCASRDSQCQYDMTDDQRKLTYLRDNVEHLQEKSSVLEGLLFTVQTANEEEAVEIFRRLRSGTDVQHVAEQVQAGRLLSGVGRRESARSEQSATDADLARVRQYDQLMQQMAVLTATDTNDVLRRIRNGEDVGTILDAINSGNLSPLRLVRASPEKIQATLESDFSNQEQAFGIVKGAALGRTHAAPGSSSEFAETSMKGQWTDVTQDAELVEYLLTLYFTWQHSFFQSFPEKLFRNDYENGRTKYCSPMLVNAICAAGCFLADPAKIKERLPDNENLADRFYEAAVKLLDAAQHSAVTTTAALYLISYFEGTRGRLSNLWMFSGRSSLMAIDIDLHLKRAFRDIEDPEKRQEAQNERKARCHAFWGAFHVDQITSFTLGRLPNINSHGVTQDPPEIDEDEDKELWWAPEFGTLPHRPGAKSSTFSFCASLSKVVNGTLLMFFAPLVPLSGSLLVDEYDKYLDWYHTLPLNIRNAKDAPPHVLCLHMYYWVAILHLFRPFLKATIHNSDISPREVCRQAANNISDLMHEHARLYQRKGIYMFQVHCLLSACTIHIINIPSIQATRQFTEACNTFQELIPGNEWARSCLHVLRNLVEKWNLILPLEAEEALCRDQYSQKSVSNTSSLSDVPRLLHATDPSTVFGDINPRERDQTSIPGQEPQRHSDQGAGSPSRHQKRSSSSTPGHTSDSPVRVPPPGPPKRQRIMAQNLYPTDSTSPAPGSGPATSTRIQRAAENYLYTPLAGHTPPMLTPVGSSNPAGSASSSALGTRGTPTRRLPTGRAPPGRVGSAVGSESTGSTLQGGLGTRDSNEMRQEQNAAHGDARSTTDVVETGESVEPVVPPGGIAIERSARRERQARNSQGQPGTEVEGLSFGDDWRDPFMGFLGHQEE</sequence>
<evidence type="ECO:0000256" key="2">
    <source>
        <dbReference type="ARBA" id="ARBA00022723"/>
    </source>
</evidence>
<dbReference type="PANTHER" id="PTHR31313">
    <property type="entry name" value="TY1 ENHANCER ACTIVATOR"/>
    <property type="match status" value="1"/>
</dbReference>
<name>A0A5N6KPL1_9ROSI</name>
<reference evidence="10 11" key="1">
    <citation type="submission" date="2019-06" db="EMBL/GenBank/DDBJ databases">
        <title>A chromosomal-level reference genome of Carpinus fangiana (Coryloideae, Betulaceae).</title>
        <authorList>
            <person name="Yang X."/>
            <person name="Wang Z."/>
            <person name="Zhang L."/>
            <person name="Hao G."/>
            <person name="Liu J."/>
            <person name="Yang Y."/>
        </authorList>
    </citation>
    <scope>NUCLEOTIDE SEQUENCE [LARGE SCALE GENOMIC DNA]</scope>
    <source>
        <strain evidence="10">Cfa_2016G</strain>
        <tissue evidence="10">Leaf</tissue>
    </source>
</reference>
<dbReference type="GO" id="GO:0003677">
    <property type="term" value="F:DNA binding"/>
    <property type="evidence" value="ECO:0007669"/>
    <property type="project" value="UniProtKB-KW"/>
</dbReference>
<keyword evidence="11" id="KW-1185">Reference proteome</keyword>
<evidence type="ECO:0000256" key="1">
    <source>
        <dbReference type="ARBA" id="ARBA00004123"/>
    </source>
</evidence>
<dbReference type="InterPro" id="IPR051615">
    <property type="entry name" value="Transcr_Regulatory_Elem"/>
</dbReference>
<feature type="domain" description="Zn(2)-C6 fungal-type" evidence="9">
    <location>
        <begin position="64"/>
        <end position="94"/>
    </location>
</feature>
<accession>A0A5N6KPL1</accession>
<keyword evidence="2" id="KW-0479">Metal-binding</keyword>
<organism evidence="10 11">
    <name type="scientific">Carpinus fangiana</name>
    <dbReference type="NCBI Taxonomy" id="176857"/>
    <lineage>
        <taxon>Eukaryota</taxon>
        <taxon>Viridiplantae</taxon>
        <taxon>Streptophyta</taxon>
        <taxon>Embryophyta</taxon>
        <taxon>Tracheophyta</taxon>
        <taxon>Spermatophyta</taxon>
        <taxon>Magnoliopsida</taxon>
        <taxon>eudicotyledons</taxon>
        <taxon>Gunneridae</taxon>
        <taxon>Pentapetalae</taxon>
        <taxon>rosids</taxon>
        <taxon>fabids</taxon>
        <taxon>Fagales</taxon>
        <taxon>Betulaceae</taxon>
        <taxon>Carpinus</taxon>
    </lineage>
</organism>
<dbReference type="GO" id="GO:0005634">
    <property type="term" value="C:nucleus"/>
    <property type="evidence" value="ECO:0007669"/>
    <property type="project" value="UniProtKB-SubCell"/>
</dbReference>
<feature type="region of interest" description="Disordered" evidence="8">
    <location>
        <begin position="823"/>
        <end position="972"/>
    </location>
</feature>
<keyword evidence="5" id="KW-0238">DNA-binding</keyword>
<feature type="region of interest" description="Disordered" evidence="8">
    <location>
        <begin position="704"/>
        <end position="786"/>
    </location>
</feature>
<keyword evidence="6" id="KW-0804">Transcription</keyword>
<feature type="compositionally biased region" description="Low complexity" evidence="8">
    <location>
        <begin position="761"/>
        <end position="774"/>
    </location>
</feature>
<evidence type="ECO:0000256" key="5">
    <source>
        <dbReference type="ARBA" id="ARBA00023125"/>
    </source>
</evidence>
<dbReference type="Pfam" id="PF00172">
    <property type="entry name" value="Zn_clus"/>
    <property type="match status" value="1"/>
</dbReference>
<dbReference type="CDD" id="cd00067">
    <property type="entry name" value="GAL4"/>
    <property type="match status" value="1"/>
</dbReference>
<dbReference type="GO" id="GO:0000981">
    <property type="term" value="F:DNA-binding transcription factor activity, RNA polymerase II-specific"/>
    <property type="evidence" value="ECO:0007669"/>
    <property type="project" value="InterPro"/>
</dbReference>
<dbReference type="SUPFAM" id="SSF57701">
    <property type="entry name" value="Zn2/Cys6 DNA-binding domain"/>
    <property type="match status" value="1"/>
</dbReference>
<dbReference type="GO" id="GO:0006351">
    <property type="term" value="P:DNA-templated transcription"/>
    <property type="evidence" value="ECO:0007669"/>
    <property type="project" value="InterPro"/>
</dbReference>
<proteinExistence type="predicted"/>
<dbReference type="GO" id="GO:0008270">
    <property type="term" value="F:zinc ion binding"/>
    <property type="evidence" value="ECO:0007669"/>
    <property type="project" value="InterPro"/>
</dbReference>
<evidence type="ECO:0000256" key="7">
    <source>
        <dbReference type="ARBA" id="ARBA00023242"/>
    </source>
</evidence>
<feature type="compositionally biased region" description="Low complexity" evidence="8">
    <location>
        <begin position="836"/>
        <end position="881"/>
    </location>
</feature>
<evidence type="ECO:0000313" key="11">
    <source>
        <dbReference type="Proteomes" id="UP000327013"/>
    </source>
</evidence>